<feature type="compositionally biased region" description="Basic and acidic residues" evidence="1">
    <location>
        <begin position="1"/>
        <end position="17"/>
    </location>
</feature>
<dbReference type="EMBL" id="CAJMWQ010000912">
    <property type="protein sequence ID" value="CAE6397868.1"/>
    <property type="molecule type" value="Genomic_DNA"/>
</dbReference>
<accession>A0A8H2WSG7</accession>
<name>A0A8H2WSG7_9AGAM</name>
<feature type="region of interest" description="Disordered" evidence="1">
    <location>
        <begin position="1"/>
        <end position="22"/>
    </location>
</feature>
<evidence type="ECO:0000313" key="2">
    <source>
        <dbReference type="EMBL" id="CAE6397868.1"/>
    </source>
</evidence>
<dbReference type="AlphaFoldDB" id="A0A8H2WSG7"/>
<organism evidence="2 3">
    <name type="scientific">Rhizoctonia solani</name>
    <dbReference type="NCBI Taxonomy" id="456999"/>
    <lineage>
        <taxon>Eukaryota</taxon>
        <taxon>Fungi</taxon>
        <taxon>Dikarya</taxon>
        <taxon>Basidiomycota</taxon>
        <taxon>Agaricomycotina</taxon>
        <taxon>Agaricomycetes</taxon>
        <taxon>Cantharellales</taxon>
        <taxon>Ceratobasidiaceae</taxon>
        <taxon>Rhizoctonia</taxon>
    </lineage>
</organism>
<dbReference type="Gene3D" id="3.80.10.10">
    <property type="entry name" value="Ribonuclease Inhibitor"/>
    <property type="match status" value="1"/>
</dbReference>
<gene>
    <name evidence="2" type="ORF">RDB_LOCUS29536</name>
</gene>
<comment type="caution">
    <text evidence="2">The sequence shown here is derived from an EMBL/GenBank/DDBJ whole genome shotgun (WGS) entry which is preliminary data.</text>
</comment>
<sequence length="413" mass="47101">MQDKKGSRAHKESDPKVDTGTNGRRVVGIRELLDLIVHALDTKQQCKLMGVSKYFFYSAGPVVWRRVPRLDIIMSLVKNVKVKGEKSRADDKWQFIITLPWNPDFSRYDLYAPWVQELELYCECYVEIANFDKWPSFFNGRVLLPNLRQLTASVDVPVDDIVLIKILHAFVCPSLTELRTIMPNQGLSEDLCLRVASFYVPALLQKIEVTCPQIEVLEFYPDGISGFDQLFGAERYAPTSQCKRILSSFSSLRSFNSTTYILKPEILGILGGLPCLESLGIRSTLTEPSVLDRQLSMPETWFPALKDIRLYQVSPDYVKALWSQPAVAKKLTSALLQINFLHPRHPGTSPLYAENWVGPFLEALPELSPQLQDVSLHIGYLDDMLEVPRNKWDDFKLGYDLGDIFYRYKLGLA</sequence>
<evidence type="ECO:0000313" key="3">
    <source>
        <dbReference type="Proteomes" id="UP000663826"/>
    </source>
</evidence>
<reference evidence="2" key="1">
    <citation type="submission" date="2021-01" db="EMBL/GenBank/DDBJ databases">
        <authorList>
            <person name="Kaushik A."/>
        </authorList>
    </citation>
    <scope>NUCLEOTIDE SEQUENCE</scope>
    <source>
        <strain evidence="2">AG1-1B</strain>
    </source>
</reference>
<proteinExistence type="predicted"/>
<evidence type="ECO:0000256" key="1">
    <source>
        <dbReference type="SAM" id="MobiDB-lite"/>
    </source>
</evidence>
<dbReference type="InterPro" id="IPR032675">
    <property type="entry name" value="LRR_dom_sf"/>
</dbReference>
<dbReference type="Proteomes" id="UP000663826">
    <property type="component" value="Unassembled WGS sequence"/>
</dbReference>
<protein>
    <submittedName>
        <fullName evidence="2">Uncharacterized protein</fullName>
    </submittedName>
</protein>